<dbReference type="Proteomes" id="UP001066276">
    <property type="component" value="Chromosome 1_2"/>
</dbReference>
<evidence type="ECO:0000313" key="2">
    <source>
        <dbReference type="Proteomes" id="UP001066276"/>
    </source>
</evidence>
<evidence type="ECO:0000313" key="1">
    <source>
        <dbReference type="EMBL" id="KAJ1207013.1"/>
    </source>
</evidence>
<protein>
    <submittedName>
        <fullName evidence="1">Uncharacterized protein</fullName>
    </submittedName>
</protein>
<organism evidence="1 2">
    <name type="scientific">Pleurodeles waltl</name>
    <name type="common">Iberian ribbed newt</name>
    <dbReference type="NCBI Taxonomy" id="8319"/>
    <lineage>
        <taxon>Eukaryota</taxon>
        <taxon>Metazoa</taxon>
        <taxon>Chordata</taxon>
        <taxon>Craniata</taxon>
        <taxon>Vertebrata</taxon>
        <taxon>Euteleostomi</taxon>
        <taxon>Amphibia</taxon>
        <taxon>Batrachia</taxon>
        <taxon>Caudata</taxon>
        <taxon>Salamandroidea</taxon>
        <taxon>Salamandridae</taxon>
        <taxon>Pleurodelinae</taxon>
        <taxon>Pleurodeles</taxon>
    </lineage>
</organism>
<name>A0AAV7W0K3_PLEWA</name>
<proteinExistence type="predicted"/>
<reference evidence="1" key="1">
    <citation type="journal article" date="2022" name="bioRxiv">
        <title>Sequencing and chromosome-scale assembly of the giantPleurodeles waltlgenome.</title>
        <authorList>
            <person name="Brown T."/>
            <person name="Elewa A."/>
            <person name="Iarovenko S."/>
            <person name="Subramanian E."/>
            <person name="Araus A.J."/>
            <person name="Petzold A."/>
            <person name="Susuki M."/>
            <person name="Suzuki K.-i.T."/>
            <person name="Hayashi T."/>
            <person name="Toyoda A."/>
            <person name="Oliveira C."/>
            <person name="Osipova E."/>
            <person name="Leigh N.D."/>
            <person name="Simon A."/>
            <person name="Yun M.H."/>
        </authorList>
    </citation>
    <scope>NUCLEOTIDE SEQUENCE</scope>
    <source>
        <strain evidence="1">20211129_DDA</strain>
        <tissue evidence="1">Liver</tissue>
    </source>
</reference>
<dbReference type="EMBL" id="JANPWB010000002">
    <property type="protein sequence ID" value="KAJ1207013.1"/>
    <property type="molecule type" value="Genomic_DNA"/>
</dbReference>
<sequence>MQHESGSSTDVKNGCADATERQWLDGKTCVFILSSQLGDLKESLSSRYPGGIKISVIQSVLGRGGVYTQETALDGGRGRSACSLARLDKQRCSGEGTAGGTAPEAQSETVWWKPCIRCPPQQILAECLTPVLLLDQALPLALF</sequence>
<accession>A0AAV7W0K3</accession>
<comment type="caution">
    <text evidence="1">The sequence shown here is derived from an EMBL/GenBank/DDBJ whole genome shotgun (WGS) entry which is preliminary data.</text>
</comment>
<keyword evidence="2" id="KW-1185">Reference proteome</keyword>
<gene>
    <name evidence="1" type="ORF">NDU88_002406</name>
</gene>
<dbReference type="AlphaFoldDB" id="A0AAV7W0K3"/>